<protein>
    <submittedName>
        <fullName evidence="2">Uncharacterized protein</fullName>
    </submittedName>
</protein>
<feature type="transmembrane region" description="Helical" evidence="1">
    <location>
        <begin position="113"/>
        <end position="132"/>
    </location>
</feature>
<organism evidence="2 3">
    <name type="scientific">Sphingobium yanoikuyae</name>
    <name type="common">Sphingomonas yanoikuyae</name>
    <dbReference type="NCBI Taxonomy" id="13690"/>
    <lineage>
        <taxon>Bacteria</taxon>
        <taxon>Pseudomonadati</taxon>
        <taxon>Pseudomonadota</taxon>
        <taxon>Alphaproteobacteria</taxon>
        <taxon>Sphingomonadales</taxon>
        <taxon>Sphingomonadaceae</taxon>
        <taxon>Sphingobium</taxon>
    </lineage>
</organism>
<feature type="transmembrane region" description="Helical" evidence="1">
    <location>
        <begin position="53"/>
        <end position="71"/>
    </location>
</feature>
<dbReference type="EMBL" id="CP023741">
    <property type="protein sequence ID" value="ATI78889.1"/>
    <property type="molecule type" value="Genomic_DNA"/>
</dbReference>
<feature type="transmembrane region" description="Helical" evidence="1">
    <location>
        <begin position="77"/>
        <end position="101"/>
    </location>
</feature>
<sequence length="150" mass="16437">MPFSATHNDLSGRFGIDTSLSAFRVWLIAGSFVSAGLIPSLIYGVLLGQWGTNLVWGSVYGLGWCLAAYFADVRGIAALLAFLWSGFAVPALLYVASGWLWNTCGEHTKRWAMILLFVSLAADIPAEAISWIDQQVIHLPDLMLHITTMY</sequence>
<feature type="transmembrane region" description="Helical" evidence="1">
    <location>
        <begin position="23"/>
        <end position="46"/>
    </location>
</feature>
<keyword evidence="1" id="KW-0812">Transmembrane</keyword>
<evidence type="ECO:0000313" key="3">
    <source>
        <dbReference type="Proteomes" id="UP000219422"/>
    </source>
</evidence>
<keyword evidence="1" id="KW-0472">Membrane</keyword>
<accession>A0A291MUV3</accession>
<gene>
    <name evidence="2" type="ORF">A6768_01990</name>
</gene>
<dbReference type="KEGG" id="sya:A6768_01990"/>
<dbReference type="Proteomes" id="UP000219422">
    <property type="component" value="Chromosome"/>
</dbReference>
<dbReference type="GeneID" id="57775599"/>
<name>A0A291MUV3_SPHYA</name>
<dbReference type="AlphaFoldDB" id="A0A291MUV3"/>
<evidence type="ECO:0000313" key="2">
    <source>
        <dbReference type="EMBL" id="ATI78889.1"/>
    </source>
</evidence>
<evidence type="ECO:0000256" key="1">
    <source>
        <dbReference type="SAM" id="Phobius"/>
    </source>
</evidence>
<proteinExistence type="predicted"/>
<keyword evidence="1" id="KW-1133">Transmembrane helix</keyword>
<dbReference type="RefSeq" id="WP_097382412.1">
    <property type="nucleotide sequence ID" value="NZ_CP023741.1"/>
</dbReference>
<reference evidence="2 3" key="1">
    <citation type="submission" date="2017-10" db="EMBL/GenBank/DDBJ databases">
        <title>Sphingobium yanoikuyae S72.</title>
        <authorList>
            <person name="Sanchez E."/>
            <person name="Bustos P."/>
            <person name="Mendoza P."/>
            <person name="Guo X."/>
            <person name="Mendoza A."/>
        </authorList>
    </citation>
    <scope>NUCLEOTIDE SEQUENCE [LARGE SCALE GENOMIC DNA]</scope>
    <source>
        <strain evidence="2 3">S72</strain>
    </source>
</reference>